<proteinExistence type="inferred from homology"/>
<dbReference type="SMART" id="SM00382">
    <property type="entry name" value="AAA"/>
    <property type="match status" value="1"/>
</dbReference>
<dbReference type="GO" id="GO:0005524">
    <property type="term" value="F:ATP binding"/>
    <property type="evidence" value="ECO:0007669"/>
    <property type="project" value="UniProtKB-KW"/>
</dbReference>
<dbReference type="OrthoDB" id="9805514at2"/>
<evidence type="ECO:0000256" key="3">
    <source>
        <dbReference type="ARBA" id="ARBA00022741"/>
    </source>
</evidence>
<sequence>MSILHVEDLNVYYGSIHAVKGISFDVEEGEIVTLIGANGAGKSTTLNTVAGLLKPREGKVEFEGESLLGIPPHKIVSRGMALCPEGRRVFLQMSVRDNLEMGAFTRTNSAEVADSLEMVFERFPRLKEREGQSAGTLSGGEQQMLAMGRALMSKPRLLMLDEPSMGLAPILVQEIFNIIKALHDAGTTVLLVEQNARMALSIADRAYVLETGKVSMSGNAADLANDERVKQAYLGG</sequence>
<accession>A0A3G9JWG8</accession>
<keyword evidence="5" id="KW-0029">Amino-acid transport</keyword>
<comment type="similarity">
    <text evidence="1">Belongs to the ABC transporter superfamily.</text>
</comment>
<dbReference type="EMBL" id="AP019367">
    <property type="protein sequence ID" value="BBH49807.1"/>
    <property type="molecule type" value="Genomic_DNA"/>
</dbReference>
<feature type="domain" description="ABC transporter" evidence="6">
    <location>
        <begin position="4"/>
        <end position="236"/>
    </location>
</feature>
<protein>
    <submittedName>
        <fullName evidence="7">Branched-chain amino acid ABC transporter ATP-binding protein</fullName>
    </submittedName>
</protein>
<evidence type="ECO:0000313" key="7">
    <source>
        <dbReference type="EMBL" id="BBH49807.1"/>
    </source>
</evidence>
<dbReference type="PANTHER" id="PTHR43820:SF4">
    <property type="entry name" value="HIGH-AFFINITY BRANCHED-CHAIN AMINO ACID TRANSPORT ATP-BINDING PROTEIN LIVF"/>
    <property type="match status" value="1"/>
</dbReference>
<keyword evidence="4 7" id="KW-0067">ATP-binding</keyword>
<name>A0A3G9JWG8_9ACTN</name>
<dbReference type="KEGG" id="pcat:Pcatena_03940"/>
<evidence type="ECO:0000313" key="8">
    <source>
        <dbReference type="Proteomes" id="UP000273154"/>
    </source>
</evidence>
<dbReference type="InterPro" id="IPR003593">
    <property type="entry name" value="AAA+_ATPase"/>
</dbReference>
<keyword evidence="3" id="KW-0547">Nucleotide-binding</keyword>
<dbReference type="GO" id="GO:0016887">
    <property type="term" value="F:ATP hydrolysis activity"/>
    <property type="evidence" value="ECO:0007669"/>
    <property type="project" value="InterPro"/>
</dbReference>
<organism evidence="7 8">
    <name type="scientific">Parolsenella catena</name>
    <dbReference type="NCBI Taxonomy" id="2003188"/>
    <lineage>
        <taxon>Bacteria</taxon>
        <taxon>Bacillati</taxon>
        <taxon>Actinomycetota</taxon>
        <taxon>Coriobacteriia</taxon>
        <taxon>Coriobacteriales</taxon>
        <taxon>Atopobiaceae</taxon>
        <taxon>Parolsenella</taxon>
    </lineage>
</organism>
<evidence type="ECO:0000256" key="5">
    <source>
        <dbReference type="ARBA" id="ARBA00022970"/>
    </source>
</evidence>
<dbReference type="SUPFAM" id="SSF52540">
    <property type="entry name" value="P-loop containing nucleoside triphosphate hydrolases"/>
    <property type="match status" value="1"/>
</dbReference>
<evidence type="ECO:0000256" key="2">
    <source>
        <dbReference type="ARBA" id="ARBA00022448"/>
    </source>
</evidence>
<dbReference type="GeneID" id="88848536"/>
<evidence type="ECO:0000259" key="6">
    <source>
        <dbReference type="PROSITE" id="PS50893"/>
    </source>
</evidence>
<dbReference type="Gene3D" id="3.40.50.300">
    <property type="entry name" value="P-loop containing nucleotide triphosphate hydrolases"/>
    <property type="match status" value="1"/>
</dbReference>
<dbReference type="InterPro" id="IPR027417">
    <property type="entry name" value="P-loop_NTPase"/>
</dbReference>
<dbReference type="InterPro" id="IPR052156">
    <property type="entry name" value="BCAA_Transport_ATP-bd_LivF"/>
</dbReference>
<evidence type="ECO:0000256" key="4">
    <source>
        <dbReference type="ARBA" id="ARBA00022840"/>
    </source>
</evidence>
<dbReference type="PROSITE" id="PS50893">
    <property type="entry name" value="ABC_TRANSPORTER_2"/>
    <property type="match status" value="1"/>
</dbReference>
<dbReference type="PROSITE" id="PS00211">
    <property type="entry name" value="ABC_TRANSPORTER_1"/>
    <property type="match status" value="1"/>
</dbReference>
<dbReference type="GO" id="GO:0015658">
    <property type="term" value="F:branched-chain amino acid transmembrane transporter activity"/>
    <property type="evidence" value="ECO:0007669"/>
    <property type="project" value="InterPro"/>
</dbReference>
<gene>
    <name evidence="7" type="primary">livF</name>
    <name evidence="7" type="ORF">Pcatena_03940</name>
</gene>
<dbReference type="GO" id="GO:0015807">
    <property type="term" value="P:L-amino acid transport"/>
    <property type="evidence" value="ECO:0007669"/>
    <property type="project" value="TreeGrafter"/>
</dbReference>
<keyword evidence="2" id="KW-0813">Transport</keyword>
<dbReference type="AlphaFoldDB" id="A0A3G9JWG8"/>
<dbReference type="PANTHER" id="PTHR43820">
    <property type="entry name" value="HIGH-AFFINITY BRANCHED-CHAIN AMINO ACID TRANSPORT ATP-BINDING PROTEIN LIVF"/>
    <property type="match status" value="1"/>
</dbReference>
<reference evidence="8" key="1">
    <citation type="submission" date="2018-11" db="EMBL/GenBank/DDBJ databases">
        <title>Comparative genomics of Parolsenella catena and Libanicoccus massiliensis: Reclassification of Libanicoccus massiliensis as Parolsenella massiliensis comb. nov.</title>
        <authorList>
            <person name="Sakamoto M."/>
            <person name="Ikeyama N."/>
            <person name="Murakami T."/>
            <person name="Mori H."/>
            <person name="Yuki M."/>
            <person name="Ohkuma M."/>
        </authorList>
    </citation>
    <scope>NUCLEOTIDE SEQUENCE [LARGE SCALE GENOMIC DNA]</scope>
    <source>
        <strain evidence="8">JCM 31932</strain>
    </source>
</reference>
<dbReference type="Pfam" id="PF00005">
    <property type="entry name" value="ABC_tran"/>
    <property type="match status" value="1"/>
</dbReference>
<dbReference type="Proteomes" id="UP000273154">
    <property type="component" value="Chromosome"/>
</dbReference>
<dbReference type="InterPro" id="IPR017871">
    <property type="entry name" value="ABC_transporter-like_CS"/>
</dbReference>
<dbReference type="PIRSF" id="PIRSF039137">
    <property type="entry name" value="ABC_branched_ATPase"/>
    <property type="match status" value="1"/>
</dbReference>
<dbReference type="InterPro" id="IPR030660">
    <property type="entry name" value="ABC_branched_ATPase_LivF/BraG"/>
</dbReference>
<keyword evidence="8" id="KW-1185">Reference proteome</keyword>
<dbReference type="CDD" id="cd03224">
    <property type="entry name" value="ABC_TM1139_LivF_branched"/>
    <property type="match status" value="1"/>
</dbReference>
<dbReference type="InterPro" id="IPR003439">
    <property type="entry name" value="ABC_transporter-like_ATP-bd"/>
</dbReference>
<evidence type="ECO:0000256" key="1">
    <source>
        <dbReference type="ARBA" id="ARBA00005417"/>
    </source>
</evidence>
<dbReference type="RefSeq" id="WP_126421165.1">
    <property type="nucleotide sequence ID" value="NZ_AP019367.1"/>
</dbReference>